<evidence type="ECO:0000313" key="3">
    <source>
        <dbReference type="Proteomes" id="UP001597237"/>
    </source>
</evidence>
<reference evidence="3" key="1">
    <citation type="journal article" date="2019" name="Int. J. Syst. Evol. Microbiol.">
        <title>The Global Catalogue of Microorganisms (GCM) 10K type strain sequencing project: providing services to taxonomists for standard genome sequencing and annotation.</title>
        <authorList>
            <consortium name="The Broad Institute Genomics Platform"/>
            <consortium name="The Broad Institute Genome Sequencing Center for Infectious Disease"/>
            <person name="Wu L."/>
            <person name="Ma J."/>
        </authorList>
    </citation>
    <scope>NUCLEOTIDE SEQUENCE [LARGE SCALE GENOMIC DNA]</scope>
    <source>
        <strain evidence="3">DFY28</strain>
    </source>
</reference>
<evidence type="ECO:0000256" key="1">
    <source>
        <dbReference type="SAM" id="MobiDB-lite"/>
    </source>
</evidence>
<gene>
    <name evidence="2" type="ORF">ACFSC0_20670</name>
</gene>
<sequence>MTAEDAASPLRMLYQGIAAASAAGLLLGGAMKPTLREIAGPDGPQMLAGVSGARVYRDGYSEADFASWSGPTPDYVIGTDWLRPPAYPDVVAYEPPTYDYDHYAYEEDLPPADYAAPPPYELADLEDRPAPRMPSLEGDVLAGVGVPPPPEPPVEDAYPPGA</sequence>
<dbReference type="EMBL" id="JBHUEY010000012">
    <property type="protein sequence ID" value="MFD1785819.1"/>
    <property type="molecule type" value="Genomic_DNA"/>
</dbReference>
<name>A0ABW4N7B1_9CAUL</name>
<protein>
    <submittedName>
        <fullName evidence="2">Uncharacterized protein</fullName>
    </submittedName>
</protein>
<keyword evidence="3" id="KW-1185">Reference proteome</keyword>
<proteinExistence type="predicted"/>
<feature type="region of interest" description="Disordered" evidence="1">
    <location>
        <begin position="111"/>
        <end position="162"/>
    </location>
</feature>
<comment type="caution">
    <text evidence="2">The sequence shown here is derived from an EMBL/GenBank/DDBJ whole genome shotgun (WGS) entry which is preliminary data.</text>
</comment>
<dbReference type="Proteomes" id="UP001597237">
    <property type="component" value="Unassembled WGS sequence"/>
</dbReference>
<organism evidence="2 3">
    <name type="scientific">Phenylobacterium terrae</name>
    <dbReference type="NCBI Taxonomy" id="2665495"/>
    <lineage>
        <taxon>Bacteria</taxon>
        <taxon>Pseudomonadati</taxon>
        <taxon>Pseudomonadota</taxon>
        <taxon>Alphaproteobacteria</taxon>
        <taxon>Caulobacterales</taxon>
        <taxon>Caulobacteraceae</taxon>
        <taxon>Phenylobacterium</taxon>
    </lineage>
</organism>
<evidence type="ECO:0000313" key="2">
    <source>
        <dbReference type="EMBL" id="MFD1785819.1"/>
    </source>
</evidence>
<accession>A0ABW4N7B1</accession>
<dbReference type="RefSeq" id="WP_377283398.1">
    <property type="nucleotide sequence ID" value="NZ_JBHRSI010000009.1"/>
</dbReference>